<dbReference type="GO" id="GO:0005886">
    <property type="term" value="C:plasma membrane"/>
    <property type="evidence" value="ECO:0007669"/>
    <property type="project" value="UniProtKB-SubCell"/>
</dbReference>
<evidence type="ECO:0000256" key="12">
    <source>
        <dbReference type="ARBA" id="ARBA00023136"/>
    </source>
</evidence>
<keyword evidence="8" id="KW-1278">Translocase</keyword>
<dbReference type="SUPFAM" id="SSF81464">
    <property type="entry name" value="Cytochrome c oxidase subunit II-like, transmembrane region"/>
    <property type="match status" value="1"/>
</dbReference>
<dbReference type="CDD" id="cd13912">
    <property type="entry name" value="CcO_II_C"/>
    <property type="match status" value="1"/>
</dbReference>
<comment type="cofactor">
    <cofactor evidence="1">
        <name>heme</name>
        <dbReference type="ChEBI" id="CHEBI:30413"/>
    </cofactor>
</comment>
<evidence type="ECO:0000256" key="2">
    <source>
        <dbReference type="ARBA" id="ARBA00004141"/>
    </source>
</evidence>
<evidence type="ECO:0000256" key="11">
    <source>
        <dbReference type="ARBA" id="ARBA00023008"/>
    </source>
</evidence>
<evidence type="ECO:0000256" key="17">
    <source>
        <dbReference type="SAM" id="Phobius"/>
    </source>
</evidence>
<dbReference type="InterPro" id="IPR002429">
    <property type="entry name" value="CcO_II-like_C"/>
</dbReference>
<dbReference type="GO" id="GO:0005507">
    <property type="term" value="F:copper ion binding"/>
    <property type="evidence" value="ECO:0007669"/>
    <property type="project" value="InterPro"/>
</dbReference>
<dbReference type="SUPFAM" id="SSF49503">
    <property type="entry name" value="Cupredoxins"/>
    <property type="match status" value="1"/>
</dbReference>
<evidence type="ECO:0000256" key="3">
    <source>
        <dbReference type="ARBA" id="ARBA00007866"/>
    </source>
</evidence>
<comment type="function">
    <text evidence="13 16">Subunits I and II form the functional core of the enzyme complex. Electrons originating in cytochrome c are transferred via heme a and Cu(A) to the binuclear center formed by heme a3 and Cu(B).</text>
</comment>
<dbReference type="PROSITE" id="PS50857">
    <property type="entry name" value="COX2_CUA"/>
    <property type="match status" value="1"/>
</dbReference>
<dbReference type="FunFam" id="2.60.40.420:FF:000001">
    <property type="entry name" value="Cytochrome c oxidase subunit 2"/>
    <property type="match status" value="1"/>
</dbReference>
<evidence type="ECO:0000256" key="5">
    <source>
        <dbReference type="ARBA" id="ARBA00022660"/>
    </source>
</evidence>
<organism evidence="20 21">
    <name type="scientific">Limibacillus halophilus</name>
    <dbReference type="NCBI Taxonomy" id="1579333"/>
    <lineage>
        <taxon>Bacteria</taxon>
        <taxon>Pseudomonadati</taxon>
        <taxon>Pseudomonadota</taxon>
        <taxon>Alphaproteobacteria</taxon>
        <taxon>Rhodospirillales</taxon>
        <taxon>Rhodovibrionaceae</taxon>
        <taxon>Limibacillus</taxon>
    </lineage>
</organism>
<name>A0A839SWL7_9PROT</name>
<protein>
    <recommendedName>
        <fullName evidence="16">Cytochrome c oxidase subunit 2</fullName>
        <ecNumber evidence="16">7.1.1.9</ecNumber>
    </recommendedName>
</protein>
<feature type="domain" description="Cytochrome oxidase subunit II transmembrane region profile" evidence="19">
    <location>
        <begin position="38"/>
        <end position="133"/>
    </location>
</feature>
<dbReference type="GO" id="GO:0042773">
    <property type="term" value="P:ATP synthesis coupled electron transport"/>
    <property type="evidence" value="ECO:0007669"/>
    <property type="project" value="TreeGrafter"/>
</dbReference>
<keyword evidence="11 16" id="KW-0186">Copper</keyword>
<reference evidence="20 21" key="1">
    <citation type="submission" date="2020-08" db="EMBL/GenBank/DDBJ databases">
        <title>Genomic Encyclopedia of Type Strains, Phase III (KMG-III): the genomes of soil and plant-associated and newly described type strains.</title>
        <authorList>
            <person name="Whitman W."/>
        </authorList>
    </citation>
    <scope>NUCLEOTIDE SEQUENCE [LARGE SCALE GENOMIC DNA]</scope>
    <source>
        <strain evidence="20 21">CECT 8803</strain>
    </source>
</reference>
<comment type="subcellular location">
    <subcellularLocation>
        <location evidence="15">Cell membrane</location>
        <topology evidence="15">Multi-pass membrane protein</topology>
    </subcellularLocation>
    <subcellularLocation>
        <location evidence="2">Membrane</location>
        <topology evidence="2">Multi-pass membrane protein</topology>
    </subcellularLocation>
</comment>
<dbReference type="NCBIfam" id="TIGR02866">
    <property type="entry name" value="CoxB"/>
    <property type="match status" value="1"/>
</dbReference>
<evidence type="ECO:0000256" key="13">
    <source>
        <dbReference type="ARBA" id="ARBA00024688"/>
    </source>
</evidence>
<evidence type="ECO:0000256" key="15">
    <source>
        <dbReference type="RuleBase" id="RU000456"/>
    </source>
</evidence>
<evidence type="ECO:0000256" key="1">
    <source>
        <dbReference type="ARBA" id="ARBA00001971"/>
    </source>
</evidence>
<dbReference type="InterPro" id="IPR011759">
    <property type="entry name" value="Cyt_c_oxidase_su2_TM_dom"/>
</dbReference>
<dbReference type="PROSITE" id="PS00078">
    <property type="entry name" value="COX2"/>
    <property type="match status" value="1"/>
</dbReference>
<dbReference type="EC" id="7.1.1.9" evidence="16"/>
<dbReference type="GO" id="GO:0016491">
    <property type="term" value="F:oxidoreductase activity"/>
    <property type="evidence" value="ECO:0007669"/>
    <property type="project" value="InterPro"/>
</dbReference>
<accession>A0A839SWL7</accession>
<evidence type="ECO:0000256" key="7">
    <source>
        <dbReference type="ARBA" id="ARBA00022723"/>
    </source>
</evidence>
<dbReference type="Gene3D" id="2.60.40.420">
    <property type="entry name" value="Cupredoxins - blue copper proteins"/>
    <property type="match status" value="1"/>
</dbReference>
<dbReference type="RefSeq" id="WP_183417528.1">
    <property type="nucleotide sequence ID" value="NZ_JACHXA010000010.1"/>
</dbReference>
<dbReference type="PROSITE" id="PS50999">
    <property type="entry name" value="COX2_TM"/>
    <property type="match status" value="1"/>
</dbReference>
<dbReference type="EMBL" id="JACHXA010000010">
    <property type="protein sequence ID" value="MBB3066698.1"/>
    <property type="molecule type" value="Genomic_DNA"/>
</dbReference>
<sequence>MTMRTRFGVLFGLVAAVLGLAGLGFGDFGLSGQALAAEPQQWHMDFQPAATPVMERVQDFHDLLMVVITAITIFVMVLLGYVMWRFSEKRNANPSRTTHHTLIEVIWTVVPVLILVVIAVPSFRLLYYSEQVENAEMTIKATGRQWYWSYDYPDHGDFTFDATMIPEADLKPGQKRLLETDNVVVLPVDTTVRILITASDVLHSFAVPAFGIKKDAVPGRMNETWLRIEPEYAGTTFYGQCSEICGTGHSFMPIAIKAVTKAEFAAWVEQAKVEFADGSDALPVERNSDTLLADASARAQ</sequence>
<feature type="transmembrane region" description="Helical" evidence="17">
    <location>
        <begin position="105"/>
        <end position="127"/>
    </location>
</feature>
<dbReference type="InterPro" id="IPR034210">
    <property type="entry name" value="CcO_II_C"/>
</dbReference>
<dbReference type="PRINTS" id="PR01166">
    <property type="entry name" value="CYCOXIDASEII"/>
</dbReference>
<evidence type="ECO:0000259" key="19">
    <source>
        <dbReference type="PROSITE" id="PS50999"/>
    </source>
</evidence>
<comment type="caution">
    <text evidence="20">The sequence shown here is derived from an EMBL/GenBank/DDBJ whole genome shotgun (WGS) entry which is preliminary data.</text>
</comment>
<evidence type="ECO:0000256" key="9">
    <source>
        <dbReference type="ARBA" id="ARBA00022982"/>
    </source>
</evidence>
<dbReference type="PANTHER" id="PTHR22888">
    <property type="entry name" value="CYTOCHROME C OXIDASE, SUBUNIT II"/>
    <property type="match status" value="1"/>
</dbReference>
<dbReference type="PANTHER" id="PTHR22888:SF9">
    <property type="entry name" value="CYTOCHROME C OXIDASE SUBUNIT 2"/>
    <property type="match status" value="1"/>
</dbReference>
<evidence type="ECO:0000256" key="4">
    <source>
        <dbReference type="ARBA" id="ARBA00022448"/>
    </source>
</evidence>
<evidence type="ECO:0000256" key="10">
    <source>
        <dbReference type="ARBA" id="ARBA00022989"/>
    </source>
</evidence>
<dbReference type="Gene3D" id="1.10.287.90">
    <property type="match status" value="1"/>
</dbReference>
<dbReference type="Proteomes" id="UP000581135">
    <property type="component" value="Unassembled WGS sequence"/>
</dbReference>
<feature type="domain" description="Cytochrome oxidase subunit II copper A binding" evidence="18">
    <location>
        <begin position="134"/>
        <end position="270"/>
    </location>
</feature>
<comment type="similarity">
    <text evidence="3 15">Belongs to the cytochrome c oxidase subunit 2 family.</text>
</comment>
<keyword evidence="7 16" id="KW-0479">Metal-binding</keyword>
<dbReference type="InterPro" id="IPR036257">
    <property type="entry name" value="Cyt_c_oxidase_su2_TM_sf"/>
</dbReference>
<feature type="transmembrane region" description="Helical" evidence="17">
    <location>
        <begin position="60"/>
        <end position="84"/>
    </location>
</feature>
<dbReference type="InterPro" id="IPR001505">
    <property type="entry name" value="Copper_CuA"/>
</dbReference>
<evidence type="ECO:0000313" key="20">
    <source>
        <dbReference type="EMBL" id="MBB3066698.1"/>
    </source>
</evidence>
<keyword evidence="6 15" id="KW-0812">Transmembrane</keyword>
<keyword evidence="5 15" id="KW-0679">Respiratory chain</keyword>
<keyword evidence="10 17" id="KW-1133">Transmembrane helix</keyword>
<keyword evidence="12 17" id="KW-0472">Membrane</keyword>
<dbReference type="InterPro" id="IPR014222">
    <property type="entry name" value="Cyt_c_oxidase_su2"/>
</dbReference>
<dbReference type="InterPro" id="IPR008972">
    <property type="entry name" value="Cupredoxin"/>
</dbReference>
<keyword evidence="21" id="KW-1185">Reference proteome</keyword>
<evidence type="ECO:0000256" key="8">
    <source>
        <dbReference type="ARBA" id="ARBA00022967"/>
    </source>
</evidence>
<keyword evidence="4 15" id="KW-0813">Transport</keyword>
<dbReference type="Pfam" id="PF00116">
    <property type="entry name" value="COX2"/>
    <property type="match status" value="1"/>
</dbReference>
<dbReference type="Pfam" id="PF02790">
    <property type="entry name" value="COX2_TM"/>
    <property type="match status" value="1"/>
</dbReference>
<gene>
    <name evidence="20" type="ORF">FHR98_003008</name>
</gene>
<evidence type="ECO:0000313" key="21">
    <source>
        <dbReference type="Proteomes" id="UP000581135"/>
    </source>
</evidence>
<proteinExistence type="inferred from homology"/>
<evidence type="ECO:0000256" key="14">
    <source>
        <dbReference type="ARBA" id="ARBA00047816"/>
    </source>
</evidence>
<evidence type="ECO:0000256" key="6">
    <source>
        <dbReference type="ARBA" id="ARBA00022692"/>
    </source>
</evidence>
<keyword evidence="9 15" id="KW-0249">Electron transport</keyword>
<comment type="cofactor">
    <cofactor evidence="16">
        <name>Cu cation</name>
        <dbReference type="ChEBI" id="CHEBI:23378"/>
    </cofactor>
    <text evidence="16">Binds a copper A center.</text>
</comment>
<dbReference type="InterPro" id="IPR045187">
    <property type="entry name" value="CcO_II"/>
</dbReference>
<evidence type="ECO:0000259" key="18">
    <source>
        <dbReference type="PROSITE" id="PS50857"/>
    </source>
</evidence>
<evidence type="ECO:0000256" key="16">
    <source>
        <dbReference type="RuleBase" id="RU004024"/>
    </source>
</evidence>
<dbReference type="GO" id="GO:0004129">
    <property type="term" value="F:cytochrome-c oxidase activity"/>
    <property type="evidence" value="ECO:0007669"/>
    <property type="project" value="UniProtKB-EC"/>
</dbReference>
<comment type="catalytic activity">
    <reaction evidence="14 16">
        <text>4 Fe(II)-[cytochrome c] + O2 + 8 H(+)(in) = 4 Fe(III)-[cytochrome c] + 2 H2O + 4 H(+)(out)</text>
        <dbReference type="Rhea" id="RHEA:11436"/>
        <dbReference type="Rhea" id="RHEA-COMP:10350"/>
        <dbReference type="Rhea" id="RHEA-COMP:14399"/>
        <dbReference type="ChEBI" id="CHEBI:15377"/>
        <dbReference type="ChEBI" id="CHEBI:15378"/>
        <dbReference type="ChEBI" id="CHEBI:15379"/>
        <dbReference type="ChEBI" id="CHEBI:29033"/>
        <dbReference type="ChEBI" id="CHEBI:29034"/>
        <dbReference type="EC" id="7.1.1.9"/>
    </reaction>
</comment>
<dbReference type="AlphaFoldDB" id="A0A839SWL7"/>